<dbReference type="EMBL" id="BGPR01012190">
    <property type="protein sequence ID" value="GBN54976.1"/>
    <property type="molecule type" value="Genomic_DNA"/>
</dbReference>
<dbReference type="Proteomes" id="UP000499080">
    <property type="component" value="Unassembled WGS sequence"/>
</dbReference>
<dbReference type="OrthoDB" id="9971063at2759"/>
<protein>
    <recommendedName>
        <fullName evidence="3">Tc1-like transposase DDE domain-containing protein</fullName>
    </recommendedName>
</protein>
<proteinExistence type="predicted"/>
<gene>
    <name evidence="1" type="ORF">AVEN_261494_1</name>
</gene>
<organism evidence="1 2">
    <name type="scientific">Araneus ventricosus</name>
    <name type="common">Orbweaver spider</name>
    <name type="synonym">Epeira ventricosa</name>
    <dbReference type="NCBI Taxonomy" id="182803"/>
    <lineage>
        <taxon>Eukaryota</taxon>
        <taxon>Metazoa</taxon>
        <taxon>Ecdysozoa</taxon>
        <taxon>Arthropoda</taxon>
        <taxon>Chelicerata</taxon>
        <taxon>Arachnida</taxon>
        <taxon>Araneae</taxon>
        <taxon>Araneomorphae</taxon>
        <taxon>Entelegynae</taxon>
        <taxon>Araneoidea</taxon>
        <taxon>Araneidae</taxon>
        <taxon>Araneus</taxon>
    </lineage>
</organism>
<evidence type="ECO:0008006" key="3">
    <source>
        <dbReference type="Google" id="ProtNLM"/>
    </source>
</evidence>
<name>A0A4Y2PXZ1_ARAVE</name>
<dbReference type="Gene3D" id="3.30.420.10">
    <property type="entry name" value="Ribonuclease H-like superfamily/Ribonuclease H"/>
    <property type="match status" value="1"/>
</dbReference>
<evidence type="ECO:0000313" key="2">
    <source>
        <dbReference type="Proteomes" id="UP000499080"/>
    </source>
</evidence>
<dbReference type="PANTHER" id="PTHR47326:SF1">
    <property type="entry name" value="HTH PSQ-TYPE DOMAIN-CONTAINING PROTEIN"/>
    <property type="match status" value="1"/>
</dbReference>
<keyword evidence="2" id="KW-1185">Reference proteome</keyword>
<accession>A0A4Y2PXZ1</accession>
<evidence type="ECO:0000313" key="1">
    <source>
        <dbReference type="EMBL" id="GBN54976.1"/>
    </source>
</evidence>
<sequence>MVQLSKLVVANRNERLKLALHWTVSQRVSVVQRCARAGDDATPRTPTVTSSICLGMLQLYSVLQFPEGVIFQQDCAPPHYGNIVHEFLDTTFPQRWIGRGAVMAWPPRSPDITPLDFYLWGYVKQHMYSERITDINHLKQKITDVVRSVTPDVLTRVWEELDYRLDVCRATNGAPALNRYANLEGFPFIW</sequence>
<dbReference type="InterPro" id="IPR036397">
    <property type="entry name" value="RNaseH_sf"/>
</dbReference>
<dbReference type="PANTHER" id="PTHR47326">
    <property type="entry name" value="TRANSPOSABLE ELEMENT TC3 TRANSPOSASE-LIKE PROTEIN"/>
    <property type="match status" value="1"/>
</dbReference>
<reference evidence="1 2" key="1">
    <citation type="journal article" date="2019" name="Sci. Rep.">
        <title>Orb-weaving spider Araneus ventricosus genome elucidates the spidroin gene catalogue.</title>
        <authorList>
            <person name="Kono N."/>
            <person name="Nakamura H."/>
            <person name="Ohtoshi R."/>
            <person name="Moran D.A.P."/>
            <person name="Shinohara A."/>
            <person name="Yoshida Y."/>
            <person name="Fujiwara M."/>
            <person name="Mori M."/>
            <person name="Tomita M."/>
            <person name="Arakawa K."/>
        </authorList>
    </citation>
    <scope>NUCLEOTIDE SEQUENCE [LARGE SCALE GENOMIC DNA]</scope>
</reference>
<dbReference type="AlphaFoldDB" id="A0A4Y2PXZ1"/>
<comment type="caution">
    <text evidence="1">The sequence shown here is derived from an EMBL/GenBank/DDBJ whole genome shotgun (WGS) entry which is preliminary data.</text>
</comment>
<dbReference type="GO" id="GO:0003676">
    <property type="term" value="F:nucleic acid binding"/>
    <property type="evidence" value="ECO:0007669"/>
    <property type="project" value="InterPro"/>
</dbReference>